<sequence>MYNILEPYYHWELNPHAPKLNDTVLSNDIMTPWYLNPSQNSPIELIRVNIISLTHPHCRIQTYYEFILR</sequence>
<accession>A0A654LW54</accession>
<dbReference type="Proteomes" id="UP000058925">
    <property type="component" value="Chromosome"/>
</dbReference>
<evidence type="ECO:0000313" key="1">
    <source>
        <dbReference type="EMBL" id="ALI34553.1"/>
    </source>
</evidence>
<reference evidence="2" key="1">
    <citation type="submission" date="2015-10" db="EMBL/GenBank/DDBJ databases">
        <title>Niche specialization of a soil ammonia-oxidizing archaeon, Candidatus Nitrosocosmicus oleophilus.</title>
        <authorList>
            <person name="Jung M.-Y."/>
            <person name="Rhee S.-K."/>
        </authorList>
    </citation>
    <scope>NUCLEOTIDE SEQUENCE [LARGE SCALE GENOMIC DNA]</scope>
    <source>
        <strain evidence="2">MY3</strain>
    </source>
</reference>
<evidence type="ECO:0000313" key="2">
    <source>
        <dbReference type="Proteomes" id="UP000058925"/>
    </source>
</evidence>
<dbReference type="EMBL" id="CP012850">
    <property type="protein sequence ID" value="ALI34553.1"/>
    <property type="molecule type" value="Genomic_DNA"/>
</dbReference>
<name>A0A654LW54_9ARCH</name>
<proteinExistence type="predicted"/>
<dbReference type="KEGG" id="taa:NMY3_00339"/>
<keyword evidence="2" id="KW-1185">Reference proteome</keyword>
<dbReference type="AlphaFoldDB" id="A0A654LW54"/>
<protein>
    <submittedName>
        <fullName evidence="1">Uncharacterized protein</fullName>
    </submittedName>
</protein>
<gene>
    <name evidence="1" type="ORF">NMY3_00339</name>
</gene>
<organism evidence="1 2">
    <name type="scientific">Candidatus Nitrosocosmicus oleophilus</name>
    <dbReference type="NCBI Taxonomy" id="1353260"/>
    <lineage>
        <taxon>Archaea</taxon>
        <taxon>Nitrososphaerota</taxon>
        <taxon>Nitrososphaeria</taxon>
        <taxon>Nitrososphaerales</taxon>
        <taxon>Nitrososphaeraceae</taxon>
        <taxon>Candidatus Nitrosocosmicus</taxon>
    </lineage>
</organism>